<feature type="compositionally biased region" description="Polar residues" evidence="6">
    <location>
        <begin position="173"/>
        <end position="188"/>
    </location>
</feature>
<keyword evidence="3 5" id="KW-0175">Coiled coil</keyword>
<dbReference type="AlphaFoldDB" id="A0A2U9BRI6"/>
<feature type="region of interest" description="Disordered" evidence="6">
    <location>
        <begin position="549"/>
        <end position="577"/>
    </location>
</feature>
<dbReference type="GO" id="GO:0008017">
    <property type="term" value="F:microtubule binding"/>
    <property type="evidence" value="ECO:0007669"/>
    <property type="project" value="TreeGrafter"/>
</dbReference>
<feature type="compositionally biased region" description="Low complexity" evidence="6">
    <location>
        <begin position="51"/>
        <end position="66"/>
    </location>
</feature>
<name>A0A2U9BRI6_SCOMX</name>
<keyword evidence="8" id="KW-1185">Reference proteome</keyword>
<feature type="compositionally biased region" description="Polar residues" evidence="6">
    <location>
        <begin position="67"/>
        <end position="89"/>
    </location>
</feature>
<keyword evidence="4" id="KW-0539">Nucleus</keyword>
<dbReference type="EMBL" id="CP026250">
    <property type="protein sequence ID" value="AWP06226.1"/>
    <property type="molecule type" value="Genomic_DNA"/>
</dbReference>
<evidence type="ECO:0000256" key="6">
    <source>
        <dbReference type="SAM" id="MobiDB-lite"/>
    </source>
</evidence>
<proteinExistence type="inferred from homology"/>
<feature type="region of interest" description="Disordered" evidence="6">
    <location>
        <begin position="1"/>
        <end position="142"/>
    </location>
</feature>
<dbReference type="PANTHER" id="PTHR24200">
    <property type="entry name" value="TOUCAN, ISOFORM A"/>
    <property type="match status" value="1"/>
</dbReference>
<feature type="region of interest" description="Disordered" evidence="6">
    <location>
        <begin position="155"/>
        <end position="193"/>
    </location>
</feature>
<feature type="compositionally biased region" description="Polar residues" evidence="6">
    <location>
        <begin position="554"/>
        <end position="577"/>
    </location>
</feature>
<protein>
    <submittedName>
        <fullName evidence="7">Putative microtubule-associated tumor suppressor candidate 2-like</fullName>
    </submittedName>
</protein>
<gene>
    <name evidence="7" type="ORF">SMAX5B_002058</name>
</gene>
<accession>A0A2U9BRI6</accession>
<feature type="compositionally biased region" description="Low complexity" evidence="6">
    <location>
        <begin position="22"/>
        <end position="36"/>
    </location>
</feature>
<dbReference type="GO" id="GO:0005737">
    <property type="term" value="C:cytoplasm"/>
    <property type="evidence" value="ECO:0007669"/>
    <property type="project" value="TreeGrafter"/>
</dbReference>
<evidence type="ECO:0000256" key="3">
    <source>
        <dbReference type="ARBA" id="ARBA00023054"/>
    </source>
</evidence>
<dbReference type="InterPro" id="IPR051293">
    <property type="entry name" value="MTUS1/CCDC69"/>
</dbReference>
<dbReference type="Proteomes" id="UP000246464">
    <property type="component" value="Chromosome 8"/>
</dbReference>
<comment type="similarity">
    <text evidence="2">Belongs to the MTUS1 family.</text>
</comment>
<reference evidence="7 8" key="1">
    <citation type="submission" date="2017-12" db="EMBL/GenBank/DDBJ databases">
        <title>Integrating genomic resources of turbot (Scophthalmus maximus) in depth evaluation of genetic and physical mapping variation across individuals.</title>
        <authorList>
            <person name="Martinez P."/>
        </authorList>
    </citation>
    <scope>NUCLEOTIDE SEQUENCE [LARGE SCALE GENOMIC DNA]</scope>
</reference>
<comment type="subcellular location">
    <subcellularLocation>
        <location evidence="1">Nucleus</location>
    </subcellularLocation>
</comment>
<evidence type="ECO:0000256" key="4">
    <source>
        <dbReference type="ARBA" id="ARBA00023242"/>
    </source>
</evidence>
<dbReference type="GO" id="GO:0005634">
    <property type="term" value="C:nucleus"/>
    <property type="evidence" value="ECO:0007669"/>
    <property type="project" value="UniProtKB-SubCell"/>
</dbReference>
<organism evidence="7 8">
    <name type="scientific">Scophthalmus maximus</name>
    <name type="common">Turbot</name>
    <name type="synonym">Psetta maxima</name>
    <dbReference type="NCBI Taxonomy" id="52904"/>
    <lineage>
        <taxon>Eukaryota</taxon>
        <taxon>Metazoa</taxon>
        <taxon>Chordata</taxon>
        <taxon>Craniata</taxon>
        <taxon>Vertebrata</taxon>
        <taxon>Euteleostomi</taxon>
        <taxon>Actinopterygii</taxon>
        <taxon>Neopterygii</taxon>
        <taxon>Teleostei</taxon>
        <taxon>Neoteleostei</taxon>
        <taxon>Acanthomorphata</taxon>
        <taxon>Carangaria</taxon>
        <taxon>Pleuronectiformes</taxon>
        <taxon>Pleuronectoidei</taxon>
        <taxon>Scophthalmidae</taxon>
        <taxon>Scophthalmus</taxon>
    </lineage>
</organism>
<evidence type="ECO:0000256" key="2">
    <source>
        <dbReference type="ARBA" id="ARBA00007585"/>
    </source>
</evidence>
<evidence type="ECO:0000313" key="7">
    <source>
        <dbReference type="EMBL" id="AWP06226.1"/>
    </source>
</evidence>
<feature type="coiled-coil region" evidence="5">
    <location>
        <begin position="207"/>
        <end position="505"/>
    </location>
</feature>
<dbReference type="PANTHER" id="PTHR24200:SF7">
    <property type="entry name" value="MICROTUBULE-ASSOCIATED TUMOR SUPPRESSOR 1"/>
    <property type="match status" value="1"/>
</dbReference>
<evidence type="ECO:0000313" key="8">
    <source>
        <dbReference type="Proteomes" id="UP000246464"/>
    </source>
</evidence>
<sequence>MPDERPSRSMCPLGSQSPAKPPSSGTTATPGTSTPGLKAPAATNHITGKMTAASQTAAKAAPSASQGLTKQASQYPLQRSGSARLSRLNSAVDKNKPREAPARPANTHSSSQAAAPARGNGQNQLQPPPDLVPDVVKANSPATPALPVLVAEVTNTGSGTTGASGLGFKARTASRSSPKAGSRVQNASKPGVARVAAVDGTTVTAKQNQSKEQAEKKNQAINQLRKLLVQGNKRVEALATVIQHLFTEREESVKQKKELSLELANLRDELVTSSQCCERLQNEREEVRVSLEEASKRLQEQHKEELVQLEDRLRSFYQTEWDKVHQTYQEEADKCRMLMEQQVEELRNQQEAERKNQEVNHSQNMESLKQQYETSIQELKRIQQTDLENLEKTLTQTETSLSEKITELSAEKEALNERLQAEEERRKRILTDKNLKDSHTVYLEQELDSLKVVLEIKNNQLHQKEKKLMEMDKLVETNVKLEECMRKVQQENEDYKARMDKHAALSKQLSSEQVILQQTLQKESKVNKRLSMENEELLWKLHNGDLLASPRRLSPTSPFSSPRNSASFPTTAPLSPR</sequence>
<evidence type="ECO:0000256" key="1">
    <source>
        <dbReference type="ARBA" id="ARBA00004123"/>
    </source>
</evidence>
<evidence type="ECO:0000256" key="5">
    <source>
        <dbReference type="SAM" id="Coils"/>
    </source>
</evidence>